<dbReference type="Pfam" id="PF12728">
    <property type="entry name" value="HTH_17"/>
    <property type="match status" value="1"/>
</dbReference>
<sequence>MIPGCNEQTVRRWAKAGRLPVVQLPSGKLLFRRGDIEELLVPRFLTSERTELPGQRRLPV</sequence>
<dbReference type="InterPro" id="IPR041657">
    <property type="entry name" value="HTH_17"/>
</dbReference>
<comment type="caution">
    <text evidence="2">The sequence shown here is derived from an EMBL/GenBank/DDBJ whole genome shotgun (WGS) entry which is preliminary data.</text>
</comment>
<dbReference type="EMBL" id="MSKK01000008">
    <property type="protein sequence ID" value="OLO48199.1"/>
    <property type="molecule type" value="Genomic_DNA"/>
</dbReference>
<proteinExistence type="predicted"/>
<dbReference type="SUPFAM" id="SSF46955">
    <property type="entry name" value="Putative DNA-binding domain"/>
    <property type="match status" value="1"/>
</dbReference>
<gene>
    <name evidence="2" type="ORF">BKH31_02925</name>
</gene>
<evidence type="ECO:0000313" key="2">
    <source>
        <dbReference type="EMBL" id="OLO48199.1"/>
    </source>
</evidence>
<feature type="domain" description="Helix-turn-helix" evidence="1">
    <location>
        <begin position="4"/>
        <end position="40"/>
    </location>
</feature>
<evidence type="ECO:0000313" key="3">
    <source>
        <dbReference type="Proteomes" id="UP000186471"/>
    </source>
</evidence>
<reference evidence="2 3" key="1">
    <citation type="submission" date="2016-12" db="EMBL/GenBank/DDBJ databases">
        <title>Genomic comparison of strains in the 'Actinomyces naeslundii' group.</title>
        <authorList>
            <person name="Mughal S.R."/>
            <person name="Do T."/>
            <person name="Gilbert S.C."/>
            <person name="Witherden E.A."/>
            <person name="Didelot X."/>
            <person name="Beighton D."/>
        </authorList>
    </citation>
    <scope>NUCLEOTIDE SEQUENCE [LARGE SCALE GENOMIC DNA]</scope>
    <source>
        <strain evidence="2 3">R21091</strain>
    </source>
</reference>
<name>A0A1Q8VJE8_9ACTO</name>
<dbReference type="Gene3D" id="1.10.1660.10">
    <property type="match status" value="1"/>
</dbReference>
<accession>A0A1Q8VJE8</accession>
<dbReference type="AlphaFoldDB" id="A0A1Q8VJE8"/>
<organism evidence="2 3">
    <name type="scientific">Actinomyces oris</name>
    <dbReference type="NCBI Taxonomy" id="544580"/>
    <lineage>
        <taxon>Bacteria</taxon>
        <taxon>Bacillati</taxon>
        <taxon>Actinomycetota</taxon>
        <taxon>Actinomycetes</taxon>
        <taxon>Actinomycetales</taxon>
        <taxon>Actinomycetaceae</taxon>
        <taxon>Actinomyces</taxon>
    </lineage>
</organism>
<dbReference type="Proteomes" id="UP000186471">
    <property type="component" value="Unassembled WGS sequence"/>
</dbReference>
<protein>
    <recommendedName>
        <fullName evidence="1">Helix-turn-helix domain-containing protein</fullName>
    </recommendedName>
</protein>
<dbReference type="InterPro" id="IPR009061">
    <property type="entry name" value="DNA-bd_dom_put_sf"/>
</dbReference>
<evidence type="ECO:0000259" key="1">
    <source>
        <dbReference type="Pfam" id="PF12728"/>
    </source>
</evidence>